<dbReference type="Proteomes" id="UP000694568">
    <property type="component" value="Unplaced"/>
</dbReference>
<evidence type="ECO:0000313" key="3">
    <source>
        <dbReference type="Proteomes" id="UP000694568"/>
    </source>
</evidence>
<protein>
    <recommendedName>
        <fullName evidence="4">Interleukin</fullName>
    </recommendedName>
</protein>
<reference evidence="2" key="1">
    <citation type="submission" date="2025-08" db="UniProtKB">
        <authorList>
            <consortium name="Ensembl"/>
        </authorList>
    </citation>
    <scope>IDENTIFICATION</scope>
</reference>
<evidence type="ECO:0008006" key="4">
    <source>
        <dbReference type="Google" id="ProtNLM"/>
    </source>
</evidence>
<dbReference type="AlphaFoldDB" id="A0A8C9XSX9"/>
<feature type="signal peptide" evidence="1">
    <location>
        <begin position="1"/>
        <end position="22"/>
    </location>
</feature>
<reference evidence="2" key="2">
    <citation type="submission" date="2025-09" db="UniProtKB">
        <authorList>
            <consortium name="Ensembl"/>
        </authorList>
    </citation>
    <scope>IDENTIFICATION</scope>
</reference>
<dbReference type="PROSITE" id="PS51257">
    <property type="entry name" value="PROKAR_LIPOPROTEIN"/>
    <property type="match status" value="1"/>
</dbReference>
<accession>A0A8C9XSX9</accession>
<keyword evidence="1" id="KW-0732">Signal</keyword>
<dbReference type="InterPro" id="IPR009079">
    <property type="entry name" value="4_helix_cytokine-like_core"/>
</dbReference>
<sequence>MEHFIRIAVWITLLTLSGCLQTKSLPISDFGYSFMWNHVKCVSNFKPNIFPCSFCEKQCITTALECVMRELNGTVKDECEDPKEYIDSGLEFLDRLIKERSGKSHALPNSEGCECERWSETPFSEFLNKTLFLLTLQSMGNKLV</sequence>
<dbReference type="SUPFAM" id="SSF47266">
    <property type="entry name" value="4-helical cytokines"/>
    <property type="match status" value="1"/>
</dbReference>
<name>A0A8C9XSX9_SANLU</name>
<proteinExistence type="predicted"/>
<dbReference type="GeneTree" id="ENSGT00940000177064"/>
<evidence type="ECO:0000256" key="1">
    <source>
        <dbReference type="SAM" id="SignalP"/>
    </source>
</evidence>
<keyword evidence="3" id="KW-1185">Reference proteome</keyword>
<evidence type="ECO:0000313" key="2">
    <source>
        <dbReference type="Ensembl" id="ENSSLUP00000015498.1"/>
    </source>
</evidence>
<dbReference type="Ensembl" id="ENSSLUT00000015994.1">
    <property type="protein sequence ID" value="ENSSLUP00000015498.1"/>
    <property type="gene ID" value="ENSSLUG00000007278.1"/>
</dbReference>
<feature type="chain" id="PRO_5034130610" description="Interleukin" evidence="1">
    <location>
        <begin position="23"/>
        <end position="144"/>
    </location>
</feature>
<organism evidence="2 3">
    <name type="scientific">Sander lucioperca</name>
    <name type="common">Pike-perch</name>
    <name type="synonym">Perca lucioperca</name>
    <dbReference type="NCBI Taxonomy" id="283035"/>
    <lineage>
        <taxon>Eukaryota</taxon>
        <taxon>Metazoa</taxon>
        <taxon>Chordata</taxon>
        <taxon>Craniata</taxon>
        <taxon>Vertebrata</taxon>
        <taxon>Euteleostomi</taxon>
        <taxon>Actinopterygii</taxon>
        <taxon>Neopterygii</taxon>
        <taxon>Teleostei</taxon>
        <taxon>Neoteleostei</taxon>
        <taxon>Acanthomorphata</taxon>
        <taxon>Eupercaria</taxon>
        <taxon>Perciformes</taxon>
        <taxon>Percoidei</taxon>
        <taxon>Percidae</taxon>
        <taxon>Luciopercinae</taxon>
        <taxon>Sander</taxon>
    </lineage>
</organism>
<dbReference type="Gene3D" id="1.20.1250.70">
    <property type="entry name" value="Interleukin-15/Interleukin-21"/>
    <property type="match status" value="1"/>
</dbReference>